<evidence type="ECO:0000256" key="1">
    <source>
        <dbReference type="SAM" id="MobiDB-lite"/>
    </source>
</evidence>
<sequence length="337" mass="37658">MDKVTTSMCEKGYGRASFARVLVEVDSTKGIVDSVELWYRNLNRSMQLRVEYAWQPPICSHCSVFGHSFNGCTKRTLSDVEKTERNNNNVQGVPKNNVVSNGNEVWQSVSRNVGEPVQSQPVLNSFNGGGNARYGANMGRGGSSFKGRGGFSGRGGYSGVQMSSEKRYVAGKSNEKEKEIVTGDKQQQGKKKDVVVEGVKESQVKYIAQRDFKTNNRYSVLANESVEDTMNELQGIKVKIDVACEMGIPIDEEESKKWHEELQRYYEEKCVAMQKNEKKALLQNKIKLLEKEIVASNRGIELKSKKEAEEGVANEMECTGNSRSQAFADNMDVDEDN</sequence>
<accession>A0A2U1LUG7</accession>
<feature type="compositionally biased region" description="Basic and acidic residues" evidence="1">
    <location>
        <begin position="171"/>
        <end position="182"/>
    </location>
</feature>
<proteinExistence type="predicted"/>
<reference evidence="2 3" key="1">
    <citation type="journal article" date="2018" name="Mol. Plant">
        <title>The genome of Artemisia annua provides insight into the evolution of Asteraceae family and artemisinin biosynthesis.</title>
        <authorList>
            <person name="Shen Q."/>
            <person name="Zhang L."/>
            <person name="Liao Z."/>
            <person name="Wang S."/>
            <person name="Yan T."/>
            <person name="Shi P."/>
            <person name="Liu M."/>
            <person name="Fu X."/>
            <person name="Pan Q."/>
            <person name="Wang Y."/>
            <person name="Lv Z."/>
            <person name="Lu X."/>
            <person name="Zhang F."/>
            <person name="Jiang W."/>
            <person name="Ma Y."/>
            <person name="Chen M."/>
            <person name="Hao X."/>
            <person name="Li L."/>
            <person name="Tang Y."/>
            <person name="Lv G."/>
            <person name="Zhou Y."/>
            <person name="Sun X."/>
            <person name="Brodelius P.E."/>
            <person name="Rose J.K.C."/>
            <person name="Tang K."/>
        </authorList>
    </citation>
    <scope>NUCLEOTIDE SEQUENCE [LARGE SCALE GENOMIC DNA]</scope>
    <source>
        <strain evidence="3">cv. Huhao1</strain>
        <tissue evidence="2">Leaf</tissue>
    </source>
</reference>
<gene>
    <name evidence="2" type="ORF">CTI12_AA428000</name>
</gene>
<comment type="caution">
    <text evidence="2">The sequence shown here is derived from an EMBL/GenBank/DDBJ whole genome shotgun (WGS) entry which is preliminary data.</text>
</comment>
<dbReference type="InterPro" id="IPR040256">
    <property type="entry name" value="At4g02000-like"/>
</dbReference>
<dbReference type="AlphaFoldDB" id="A0A2U1LUG7"/>
<evidence type="ECO:0000313" key="2">
    <source>
        <dbReference type="EMBL" id="PWA52653.1"/>
    </source>
</evidence>
<feature type="region of interest" description="Disordered" evidence="1">
    <location>
        <begin position="171"/>
        <end position="192"/>
    </location>
</feature>
<dbReference type="EMBL" id="PKPP01007705">
    <property type="protein sequence ID" value="PWA52653.1"/>
    <property type="molecule type" value="Genomic_DNA"/>
</dbReference>
<dbReference type="PANTHER" id="PTHR31286:SF99">
    <property type="entry name" value="DUF4283 DOMAIN-CONTAINING PROTEIN"/>
    <property type="match status" value="1"/>
</dbReference>
<evidence type="ECO:0000313" key="3">
    <source>
        <dbReference type="Proteomes" id="UP000245207"/>
    </source>
</evidence>
<organism evidence="2 3">
    <name type="scientific">Artemisia annua</name>
    <name type="common">Sweet wormwood</name>
    <dbReference type="NCBI Taxonomy" id="35608"/>
    <lineage>
        <taxon>Eukaryota</taxon>
        <taxon>Viridiplantae</taxon>
        <taxon>Streptophyta</taxon>
        <taxon>Embryophyta</taxon>
        <taxon>Tracheophyta</taxon>
        <taxon>Spermatophyta</taxon>
        <taxon>Magnoliopsida</taxon>
        <taxon>eudicotyledons</taxon>
        <taxon>Gunneridae</taxon>
        <taxon>Pentapetalae</taxon>
        <taxon>asterids</taxon>
        <taxon>campanulids</taxon>
        <taxon>Asterales</taxon>
        <taxon>Asteraceae</taxon>
        <taxon>Asteroideae</taxon>
        <taxon>Anthemideae</taxon>
        <taxon>Artemisiinae</taxon>
        <taxon>Artemisia</taxon>
    </lineage>
</organism>
<name>A0A2U1LUG7_ARTAN</name>
<feature type="region of interest" description="Disordered" evidence="1">
    <location>
        <begin position="305"/>
        <end position="337"/>
    </location>
</feature>
<dbReference type="OrthoDB" id="1109940at2759"/>
<dbReference type="Proteomes" id="UP000245207">
    <property type="component" value="Unassembled WGS sequence"/>
</dbReference>
<keyword evidence="3" id="KW-1185">Reference proteome</keyword>
<dbReference type="PANTHER" id="PTHR31286">
    <property type="entry name" value="GLYCINE-RICH CELL WALL STRUCTURAL PROTEIN 1.8-LIKE"/>
    <property type="match status" value="1"/>
</dbReference>
<protein>
    <submittedName>
        <fullName evidence="2">Zinc knuckle CX2CX4HX4C</fullName>
    </submittedName>
</protein>